<proteinExistence type="predicted"/>
<organism evidence="1 2">
    <name type="scientific">Rozella allomycis (strain CSF55)</name>
    <dbReference type="NCBI Taxonomy" id="988480"/>
    <lineage>
        <taxon>Eukaryota</taxon>
        <taxon>Fungi</taxon>
        <taxon>Fungi incertae sedis</taxon>
        <taxon>Cryptomycota</taxon>
        <taxon>Cryptomycota incertae sedis</taxon>
        <taxon>Rozella</taxon>
    </lineage>
</organism>
<evidence type="ECO:0000313" key="1">
    <source>
        <dbReference type="EMBL" id="EPZ31198.1"/>
    </source>
</evidence>
<name>A0A075ARQ2_ROZAC</name>
<dbReference type="AlphaFoldDB" id="A0A075ARQ2"/>
<dbReference type="HOGENOM" id="CLU_1361100_0_0_1"/>
<dbReference type="Proteomes" id="UP000030755">
    <property type="component" value="Unassembled WGS sequence"/>
</dbReference>
<keyword evidence="2" id="KW-1185">Reference proteome</keyword>
<evidence type="ECO:0000313" key="2">
    <source>
        <dbReference type="Proteomes" id="UP000030755"/>
    </source>
</evidence>
<dbReference type="OrthoDB" id="97058at2759"/>
<evidence type="ECO:0008006" key="3">
    <source>
        <dbReference type="Google" id="ProtNLM"/>
    </source>
</evidence>
<dbReference type="Pfam" id="PF14223">
    <property type="entry name" value="Retrotran_gag_2"/>
    <property type="match status" value="1"/>
</dbReference>
<dbReference type="EMBL" id="KE561297">
    <property type="protein sequence ID" value="EPZ31198.1"/>
    <property type="molecule type" value="Genomic_DNA"/>
</dbReference>
<reference evidence="1 2" key="1">
    <citation type="journal article" date="2013" name="Curr. Biol.">
        <title>Shared signatures of parasitism and phylogenomics unite Cryptomycota and microsporidia.</title>
        <authorList>
            <person name="James T.Y."/>
            <person name="Pelin A."/>
            <person name="Bonen L."/>
            <person name="Ahrendt S."/>
            <person name="Sain D."/>
            <person name="Corradi N."/>
            <person name="Stajich J.E."/>
        </authorList>
    </citation>
    <scope>NUCLEOTIDE SEQUENCE [LARGE SCALE GENOMIC DNA]</scope>
    <source>
        <strain evidence="1 2">CSF55</strain>
    </source>
</reference>
<gene>
    <name evidence="1" type="ORF">O9G_004759</name>
</gene>
<protein>
    <recommendedName>
        <fullName evidence="3">DUF4219 domain-containing protein</fullName>
    </recommendedName>
</protein>
<sequence>MTTTELSSTTSGHADLPAPRTHVTTLTIGCPLKGQENFEEWACQMKVLLKAHQLWDNKQDSPKTENTHAHHAIVNNLDKTLIHLVLDTVDASDAWERLKSQYKSESVPRKLKFIQELIAHDFAIGTLEDGFNRVATLERNLTASNGSDSIKITDLTFLIGVSAIVIMKIRKLVQTFRRPTQNQLPCLPSNGWPILDVLTTW</sequence>
<accession>A0A075ARQ2</accession>
<dbReference type="STRING" id="988480.A0A075ARQ2"/>